<sequence>MSYRRSSAKDHNNNARVSDATQRVMNRIVGSSSIADQRVVKTVSVDALRARRLSSSNSYLIRPFVARIYNAERRHTFAVFPLISESDQ</sequence>
<protein>
    <submittedName>
        <fullName evidence="1">Uncharacterized protein</fullName>
    </submittedName>
</protein>
<comment type="caution">
    <text evidence="1">The sequence shown here is derived from an EMBL/GenBank/DDBJ whole genome shotgun (WGS) entry which is preliminary data.</text>
</comment>
<accession>A0ACC0WC07</accession>
<organism evidence="1 2">
    <name type="scientific">Peronosclerospora sorghi</name>
    <dbReference type="NCBI Taxonomy" id="230839"/>
    <lineage>
        <taxon>Eukaryota</taxon>
        <taxon>Sar</taxon>
        <taxon>Stramenopiles</taxon>
        <taxon>Oomycota</taxon>
        <taxon>Peronosporomycetes</taxon>
        <taxon>Peronosporales</taxon>
        <taxon>Peronosporaceae</taxon>
        <taxon>Peronosclerospora</taxon>
    </lineage>
</organism>
<dbReference type="Proteomes" id="UP001163321">
    <property type="component" value="Chromosome 3"/>
</dbReference>
<name>A0ACC0WC07_9STRA</name>
<proteinExistence type="predicted"/>
<keyword evidence="2" id="KW-1185">Reference proteome</keyword>
<evidence type="ECO:0000313" key="1">
    <source>
        <dbReference type="EMBL" id="KAI9915571.1"/>
    </source>
</evidence>
<reference evidence="1 2" key="1">
    <citation type="journal article" date="2022" name="bioRxiv">
        <title>The genome of the oomycete Peronosclerospora sorghi, a cosmopolitan pathogen of maize and sorghum, is inflated with dispersed pseudogenes.</title>
        <authorList>
            <person name="Fletcher K."/>
            <person name="Martin F."/>
            <person name="Isakeit T."/>
            <person name="Cavanaugh K."/>
            <person name="Magill C."/>
            <person name="Michelmore R."/>
        </authorList>
    </citation>
    <scope>NUCLEOTIDE SEQUENCE [LARGE SCALE GENOMIC DNA]</scope>
    <source>
        <strain evidence="1">P6</strain>
    </source>
</reference>
<gene>
    <name evidence="1" type="ORF">PsorP6_007876</name>
</gene>
<dbReference type="EMBL" id="CM047582">
    <property type="protein sequence ID" value="KAI9915571.1"/>
    <property type="molecule type" value="Genomic_DNA"/>
</dbReference>
<evidence type="ECO:0000313" key="2">
    <source>
        <dbReference type="Proteomes" id="UP001163321"/>
    </source>
</evidence>